<comment type="similarity">
    <text evidence="2">Belongs to the ABC-2 integral membrane protein family.</text>
</comment>
<feature type="transmembrane region" description="Helical" evidence="8">
    <location>
        <begin position="226"/>
        <end position="248"/>
    </location>
</feature>
<dbReference type="Pfam" id="PF12698">
    <property type="entry name" value="ABC2_membrane_3"/>
    <property type="match status" value="1"/>
</dbReference>
<keyword evidence="11" id="KW-1185">Reference proteome</keyword>
<dbReference type="GO" id="GO:0005886">
    <property type="term" value="C:plasma membrane"/>
    <property type="evidence" value="ECO:0007669"/>
    <property type="project" value="UniProtKB-SubCell"/>
</dbReference>
<dbReference type="InterPro" id="IPR051449">
    <property type="entry name" value="ABC-2_transporter_component"/>
</dbReference>
<dbReference type="Proteomes" id="UP000532769">
    <property type="component" value="Unassembled WGS sequence"/>
</dbReference>
<name>A0A846MDU9_9BACL</name>
<feature type="domain" description="ABC transmembrane type-2" evidence="9">
    <location>
        <begin position="148"/>
        <end position="373"/>
    </location>
</feature>
<evidence type="ECO:0000313" key="11">
    <source>
        <dbReference type="Proteomes" id="UP000532769"/>
    </source>
</evidence>
<dbReference type="PROSITE" id="PS51012">
    <property type="entry name" value="ABC_TM2"/>
    <property type="match status" value="1"/>
</dbReference>
<evidence type="ECO:0000256" key="3">
    <source>
        <dbReference type="ARBA" id="ARBA00022448"/>
    </source>
</evidence>
<dbReference type="PANTHER" id="PTHR30294">
    <property type="entry name" value="MEMBRANE COMPONENT OF ABC TRANSPORTER YHHJ-RELATED"/>
    <property type="match status" value="1"/>
</dbReference>
<evidence type="ECO:0000256" key="6">
    <source>
        <dbReference type="ARBA" id="ARBA00022989"/>
    </source>
</evidence>
<feature type="transmembrane region" description="Helical" evidence="8">
    <location>
        <begin position="348"/>
        <end position="368"/>
    </location>
</feature>
<dbReference type="Gene3D" id="3.40.1710.10">
    <property type="entry name" value="abc type-2 transporter like domain"/>
    <property type="match status" value="1"/>
</dbReference>
<keyword evidence="7 8" id="KW-0472">Membrane</keyword>
<evidence type="ECO:0000313" key="10">
    <source>
        <dbReference type="EMBL" id="NIK14677.1"/>
    </source>
</evidence>
<comment type="caution">
    <text evidence="10">The sequence shown here is derived from an EMBL/GenBank/DDBJ whole genome shotgun (WGS) entry which is preliminary data.</text>
</comment>
<evidence type="ECO:0000256" key="1">
    <source>
        <dbReference type="ARBA" id="ARBA00004651"/>
    </source>
</evidence>
<feature type="transmembrane region" description="Helical" evidence="8">
    <location>
        <begin position="260"/>
        <end position="285"/>
    </location>
</feature>
<keyword evidence="6 8" id="KW-1133">Transmembrane helix</keyword>
<dbReference type="AlphaFoldDB" id="A0A846MDU9"/>
<protein>
    <submittedName>
        <fullName evidence="10">ABC-2 type transport system permease protein</fullName>
    </submittedName>
</protein>
<organism evidence="10 11">
    <name type="scientific">Saccharococcus thermophilus</name>
    <dbReference type="NCBI Taxonomy" id="29396"/>
    <lineage>
        <taxon>Bacteria</taxon>
        <taxon>Bacillati</taxon>
        <taxon>Bacillota</taxon>
        <taxon>Bacilli</taxon>
        <taxon>Bacillales</taxon>
        <taxon>Anoxybacillaceae</taxon>
        <taxon>Saccharococcus</taxon>
    </lineage>
</organism>
<keyword evidence="3" id="KW-0813">Transport</keyword>
<gene>
    <name evidence="10" type="ORF">BDD39_001187</name>
</gene>
<dbReference type="InterPro" id="IPR047817">
    <property type="entry name" value="ABC2_TM_bact-type"/>
</dbReference>
<proteinExistence type="inferred from homology"/>
<evidence type="ECO:0000259" key="9">
    <source>
        <dbReference type="PROSITE" id="PS51012"/>
    </source>
</evidence>
<reference evidence="10 11" key="1">
    <citation type="submission" date="2020-03" db="EMBL/GenBank/DDBJ databases">
        <title>Genomic Encyclopedia of Archaeal and Bacterial Type Strains, Phase II (KMG-II): from individual species to whole genera.</title>
        <authorList>
            <person name="Goeker M."/>
        </authorList>
    </citation>
    <scope>NUCLEOTIDE SEQUENCE [LARGE SCALE GENOMIC DNA]</scope>
    <source>
        <strain evidence="10 11">DSM 4749</strain>
    </source>
</reference>
<evidence type="ECO:0000256" key="5">
    <source>
        <dbReference type="ARBA" id="ARBA00022692"/>
    </source>
</evidence>
<keyword evidence="5 8" id="KW-0812">Transmembrane</keyword>
<evidence type="ECO:0000256" key="2">
    <source>
        <dbReference type="ARBA" id="ARBA00007783"/>
    </source>
</evidence>
<sequence>MKSIIIKELKLLVKEKGNFFFLIVLPILFTVVFGSIFDDTNDVSLTIQYVDQDHSSASKDFLHHLDQIPGIQVKEVQTSVHKQVQQIKNGKLASLLVIPKGFHNLQTGDPVNVLFYHDAANSASSAPIQAILNSVANQYREYKLSSTLASMGKTKAEITHILQPPIQIKEMKENAVHIRAIEQIVPGYTVMFVFFIILVMLRSFLREKESGMISRLRSTPMNPLEYLIGMWIPAIISVLIQCTILLTFGHFVYDLHLGDLGAISLIILCLSICGTGLGLAVSFLVKGENQGRGITMLITLGGAALGGLWVPYDMLPSALQTIAHYTPQFWAQKGMQDVIIRGAHLNDIWPTLMVLLVFGIVGLLIGLLRFKSFLRSAAN</sequence>
<evidence type="ECO:0000256" key="4">
    <source>
        <dbReference type="ARBA" id="ARBA00022475"/>
    </source>
</evidence>
<dbReference type="EMBL" id="JAASRS010000001">
    <property type="protein sequence ID" value="NIK14677.1"/>
    <property type="molecule type" value="Genomic_DNA"/>
</dbReference>
<dbReference type="GO" id="GO:0140359">
    <property type="term" value="F:ABC-type transporter activity"/>
    <property type="evidence" value="ECO:0007669"/>
    <property type="project" value="InterPro"/>
</dbReference>
<feature type="transmembrane region" description="Helical" evidence="8">
    <location>
        <begin position="294"/>
        <end position="312"/>
    </location>
</feature>
<feature type="transmembrane region" description="Helical" evidence="8">
    <location>
        <begin position="185"/>
        <end position="205"/>
    </location>
</feature>
<dbReference type="PANTHER" id="PTHR30294:SF38">
    <property type="entry name" value="TRANSPORT PERMEASE PROTEIN"/>
    <property type="match status" value="1"/>
</dbReference>
<accession>A0A846MDU9</accession>
<feature type="transmembrane region" description="Helical" evidence="8">
    <location>
        <begin position="20"/>
        <end position="37"/>
    </location>
</feature>
<dbReference type="InterPro" id="IPR013525">
    <property type="entry name" value="ABC2_TM"/>
</dbReference>
<comment type="subcellular location">
    <subcellularLocation>
        <location evidence="1">Cell membrane</location>
        <topology evidence="1">Multi-pass membrane protein</topology>
    </subcellularLocation>
</comment>
<evidence type="ECO:0000256" key="8">
    <source>
        <dbReference type="SAM" id="Phobius"/>
    </source>
</evidence>
<keyword evidence="4" id="KW-1003">Cell membrane</keyword>
<dbReference type="RefSeq" id="WP_166909063.1">
    <property type="nucleotide sequence ID" value="NZ_JAASRS010000001.1"/>
</dbReference>
<evidence type="ECO:0000256" key="7">
    <source>
        <dbReference type="ARBA" id="ARBA00023136"/>
    </source>
</evidence>